<organism evidence="1 2">
    <name type="scientific">Tsukamurella strandjordii</name>
    <dbReference type="NCBI Taxonomy" id="147577"/>
    <lineage>
        <taxon>Bacteria</taxon>
        <taxon>Bacillati</taxon>
        <taxon>Actinomycetota</taxon>
        <taxon>Actinomycetes</taxon>
        <taxon>Mycobacteriales</taxon>
        <taxon>Tsukamurellaceae</taxon>
        <taxon>Tsukamurella</taxon>
    </lineage>
</organism>
<evidence type="ECO:0000313" key="1">
    <source>
        <dbReference type="EMBL" id="MDP0398704.1"/>
    </source>
</evidence>
<proteinExistence type="predicted"/>
<dbReference type="AlphaFoldDB" id="A0AA90NQA2"/>
<dbReference type="EMBL" id="JAUTIX010000004">
    <property type="protein sequence ID" value="MDP0398704.1"/>
    <property type="molecule type" value="Genomic_DNA"/>
</dbReference>
<reference evidence="1" key="1">
    <citation type="submission" date="2023-08" db="EMBL/GenBank/DDBJ databases">
        <title>The draft genome of Tsukamurella strandjordii strain 050030.</title>
        <authorList>
            <person name="Zhao F."/>
            <person name="Feng Y."/>
            <person name="Zong Z."/>
        </authorList>
    </citation>
    <scope>NUCLEOTIDE SEQUENCE</scope>
    <source>
        <strain evidence="1">050030</strain>
    </source>
</reference>
<dbReference type="Proteomes" id="UP001178281">
    <property type="component" value="Unassembled WGS sequence"/>
</dbReference>
<name>A0AA90NQA2_9ACTN</name>
<sequence>MIINKIETAQINNYANNLGIAIKYAPDVQRLDKLKEAANAYRVPTHGDLGELLFNADPAEWDQIVCNWSATYDLPTTMIVRQKLVDERITPALNDALKADRGNIIKQAYPSAEKAAKTLTLAVEKGIRSLTNYEQPAHDGTTQYLIDAQRAVDVLHAYAKLIAYIADLREDGNRTNTLAAVIAPPATLKARAVNVKYAAGADPRWTQPGIVSVADPADERIWKAAIALLSAPERERIFDTAIDAYPGGFTVSPVKSLDELSARADHYETAARNNVLNAAQRSDLSV</sequence>
<dbReference type="RefSeq" id="WP_305111514.1">
    <property type="nucleotide sequence ID" value="NZ_JAUTIX010000004.1"/>
</dbReference>
<gene>
    <name evidence="1" type="ORF">Q7X28_12275</name>
</gene>
<keyword evidence="2" id="KW-1185">Reference proteome</keyword>
<accession>A0AA90NQA2</accession>
<protein>
    <submittedName>
        <fullName evidence="1">Uncharacterized protein</fullName>
    </submittedName>
</protein>
<comment type="caution">
    <text evidence="1">The sequence shown here is derived from an EMBL/GenBank/DDBJ whole genome shotgun (WGS) entry which is preliminary data.</text>
</comment>
<evidence type="ECO:0000313" key="2">
    <source>
        <dbReference type="Proteomes" id="UP001178281"/>
    </source>
</evidence>